<feature type="region of interest" description="Disordered" evidence="4">
    <location>
        <begin position="714"/>
        <end position="789"/>
    </location>
</feature>
<feature type="compositionally biased region" description="Low complexity" evidence="4">
    <location>
        <begin position="1049"/>
        <end position="1066"/>
    </location>
</feature>
<dbReference type="InterPro" id="IPR043502">
    <property type="entry name" value="DNA/RNA_pol_sf"/>
</dbReference>
<dbReference type="InterPro" id="IPR010998">
    <property type="entry name" value="Integrase_recombinase_N"/>
</dbReference>
<sequence length="2153" mass="238366">MCDVANVQVENEDGVIQVFKLKRLEPVKGDTCASCSQQAVNAGPRLSGLGSSVFLTIGEAAPECDDKSSDPPVGLCSTLRDSGYCVKEETETCQHSLEDLATEIVERDLVPLAAQNPEADKKLALGFVLLNMGSYDAAMKTFNEVLYESNDLKGAYYGRGMVYARRGLQEKANAAKSIREFTEVIHRTENFHEPFARRGEAYMAIRHYPDALNDFNKAIKLNAPTRIFFLRGVVNLLLENFSDAEKDFKLTLDKDSPTYITNLYHLGLAQYYRGRIRNAIEVFKEVLKVQPDHIDACSSKCLSVDPDNIHCQYMEALSYIATGKFYEGLKSTTKVMVNNMPMMKATPEFLRAHYLREYGRYLHAHLEYSLTDLKLDEDLNHEFKDRWAKISPFTFKTQYKEQPGLQPEIPDVNLLQFEELDKNKEILLCKADAVGKMMQVNTDGYTPNKRYNLAMGLASIHIAQLLEAKWKGLRQNKQQMVKFIMDFNLNSPYVSIPGSDYLLDGSLPLSPPQTTSTLTGVSTTVSGIATYPTLSQGSAMHFGGVPTSTSVTHTLSRSVNSAGTISSVPGTAMGLNLPGSRPPLSYCGYMLPNTGTQPLPSWSQPPWPQSYPYGGFMPNQPGFWPYRDNFYGPPSGVATAPPLAPALPVAVSLTSAVAPSTTVPDSQASSSSHGTQVSDHASPLDGLQKLLLDFGESFKAEFSTLSSRMTLLENRVSSHQPSPAKSVECDEREDDELSVSPGSHERAFLTDEDVESSSSPKVSKTAPEPSSKSAQQPPTKETEDPPSLKDLRDKVYTLMRDEAHIPFPLSFQAEETFFNFEASCGISQDTVTSHNSFPESGHMTFALQFINEGIANSASEKVANNNISGFGMSSFSDQVKYKDFDIFDSSLGRLVPSCDKSMSSLLGKKPVDGLRLTQPVWSKTENLLRSASQVLGTAEHFLAATGHLLNSEDSVVPAEVRSFLLQLDKALGSSQLLLMGSIANCTLSKRAEFLENISIAEPLKDSLLKSPLSDKMFGLPLQRVQEELSKNPPPVKVSVQVTNGKRSVNATSSSNSTSASGGPPSSAKKRKNNYGKPQNKPNNSGKSSDSFLSGRFLLKEFCPIKLRVQTDLVINCFLSLGFLISWKKSEIIPSQDFVFLGEHFLTSVGLVLPPEEKFTKLCQKIHLFLTVQSVTARQFLQLLGLLNSLADVIPLGRLHIRPLQFYLHKLWIAASQEWEALIPITQPLFPHLQWWLVRENVMRGLCLSPQVPSLTLFTDASTLGWGAYLEGLTISGVWSPDLLEEHINVLEMKAVLFALNHFQMSLKNQSVILATDNTTVVAYLKNQGGTHSPSLYQIARDILLLCFQLQVHLVVRHIAGHLNILADTLSRSLAPVNTEWELLQVVFKAVTLHWGSPQIDLFATSLNHKLLTFVSPVPDPKSFAVSLPSTSENSRGKLQDHSYCSSMAKTVLVSRPSAPIMCLSSSSTSETRPSVSNQGQGSLSKSRKTSSTRLASLRVSLRKRGFSEGATKHLTKSVRDSTSIVYDAKWSIFSDWCSEREIDPFQVTVQQLADFLVFLFESKGLCPSTIKGYRSAISRTIHISGGPDFGINEHISLLVRSFSLERPRQKTLVPKWDLGLVLSFLKLPPFEPAETIDLRFLSYKCCFLLALASGRRRSEIHAFSISDACLRFNRDKSSVTLLTDPAFLAKNQIPDKGAEPVVIPALPSDSISVLLCPVRILSIYLERTCSLRSVSNSRLFIPIKKGISDLSVKTISTWICKCISLAYGSSKAELLNSFNVKAHDVRGISTSWALFNSASLEEVLSAGFWRNENSFISHYLQSMATFAESLYSLGPIVSAQRLNFPPVSSVTGDSALQRALWRDVFNIAVQYRRLVDPEQPVLWLDLMTPPDNENYRTEFSFIRGSVHNIKLMQYFDLVFKLAKTMLEHYSGNGAVFYPELQDDIEKAKTVDDLLTVARKRQINQHGFMVSTQVPSSRKDGNNNRLDGAMLILTDSWSTKMMFAIHVVHSKSRTSAYHAELDAVFNQLQEEIKRTGITKLTDVDSVVNIILTLVYYFYNLMPLTRGSSVVAYSVALGLLMSVGRQVTGKVPNGKLLEMEAMLSGAPDAFILVTKQWMQTKKLAVPVSQLPSVTEVFPTVRSIIEVLNVNTDLCS</sequence>
<feature type="repeat" description="TPR" evidence="3">
    <location>
        <begin position="192"/>
        <end position="225"/>
    </location>
</feature>
<dbReference type="SUPFAM" id="SSF47823">
    <property type="entry name" value="lambda integrase-like, N-terminal domain"/>
    <property type="match status" value="1"/>
</dbReference>
<evidence type="ECO:0000256" key="1">
    <source>
        <dbReference type="ARBA" id="ARBA00023125"/>
    </source>
</evidence>
<dbReference type="SUPFAM" id="SSF56349">
    <property type="entry name" value="DNA breaking-rejoining enzymes"/>
    <property type="match status" value="1"/>
</dbReference>
<dbReference type="Gene3D" id="3.30.420.10">
    <property type="entry name" value="Ribonuclease H-like superfamily/Ribonuclease H"/>
    <property type="match status" value="1"/>
</dbReference>
<feature type="domain" description="RNase H type-1" evidence="5">
    <location>
        <begin position="1250"/>
        <end position="1375"/>
    </location>
</feature>
<feature type="compositionally biased region" description="Polar residues" evidence="4">
    <location>
        <begin position="1075"/>
        <end position="1089"/>
    </location>
</feature>
<feature type="region of interest" description="Disordered" evidence="4">
    <location>
        <begin position="1463"/>
        <end position="1494"/>
    </location>
</feature>
<gene>
    <name evidence="6" type="ORF">MEDL_22664</name>
</gene>
<dbReference type="PROSITE" id="PS50879">
    <property type="entry name" value="RNASE_H_1"/>
    <property type="match status" value="1"/>
</dbReference>
<keyword evidence="7" id="KW-1185">Reference proteome</keyword>
<dbReference type="PANTHER" id="PTHR44523">
    <property type="entry name" value="TETRATRICOPEPTIDE REPEAT PROTEIN 13"/>
    <property type="match status" value="1"/>
</dbReference>
<keyword evidence="1" id="KW-0238">DNA-binding</keyword>
<dbReference type="InterPro" id="IPR011990">
    <property type="entry name" value="TPR-like_helical_dom_sf"/>
</dbReference>
<reference evidence="6" key="1">
    <citation type="submission" date="2021-03" db="EMBL/GenBank/DDBJ databases">
        <authorList>
            <person name="Bekaert M."/>
        </authorList>
    </citation>
    <scope>NUCLEOTIDE SEQUENCE</scope>
</reference>
<dbReference type="Pfam" id="PF13181">
    <property type="entry name" value="TPR_8"/>
    <property type="match status" value="1"/>
</dbReference>
<dbReference type="OrthoDB" id="1926212at2759"/>
<evidence type="ECO:0000313" key="6">
    <source>
        <dbReference type="EMBL" id="CAG2208442.1"/>
    </source>
</evidence>
<evidence type="ECO:0000313" key="7">
    <source>
        <dbReference type="Proteomes" id="UP000683360"/>
    </source>
</evidence>
<dbReference type="SUPFAM" id="SSF56672">
    <property type="entry name" value="DNA/RNA polymerases"/>
    <property type="match status" value="1"/>
</dbReference>
<feature type="compositionally biased region" description="Polar residues" evidence="4">
    <location>
        <begin position="1039"/>
        <end position="1048"/>
    </location>
</feature>
<dbReference type="CDD" id="cd09275">
    <property type="entry name" value="RNase_HI_RT_DIRS1"/>
    <property type="match status" value="1"/>
</dbReference>
<dbReference type="SUPFAM" id="SSF48452">
    <property type="entry name" value="TPR-like"/>
    <property type="match status" value="2"/>
</dbReference>
<dbReference type="GO" id="GO:0003677">
    <property type="term" value="F:DNA binding"/>
    <property type="evidence" value="ECO:0007669"/>
    <property type="project" value="UniProtKB-KW"/>
</dbReference>
<feature type="compositionally biased region" description="Polar residues" evidence="4">
    <location>
        <begin position="756"/>
        <end position="779"/>
    </location>
</feature>
<dbReference type="Gene3D" id="1.10.150.130">
    <property type="match status" value="1"/>
</dbReference>
<feature type="region of interest" description="Disordered" evidence="4">
    <location>
        <begin position="1028"/>
        <end position="1089"/>
    </location>
</feature>
<protein>
    <submittedName>
        <fullName evidence="6">Tetratricopeptide repeat protein 13</fullName>
    </submittedName>
</protein>
<dbReference type="Gene3D" id="1.25.40.10">
    <property type="entry name" value="Tetratricopeptide repeat domain"/>
    <property type="match status" value="2"/>
</dbReference>
<evidence type="ECO:0000256" key="3">
    <source>
        <dbReference type="PROSITE-ProRule" id="PRU00339"/>
    </source>
</evidence>
<feature type="compositionally biased region" description="Polar residues" evidence="4">
    <location>
        <begin position="660"/>
        <end position="679"/>
    </location>
</feature>
<evidence type="ECO:0000256" key="2">
    <source>
        <dbReference type="ARBA" id="ARBA00023172"/>
    </source>
</evidence>
<dbReference type="InterPro" id="IPR019734">
    <property type="entry name" value="TPR_rpt"/>
</dbReference>
<dbReference type="Proteomes" id="UP000683360">
    <property type="component" value="Unassembled WGS sequence"/>
</dbReference>
<dbReference type="InterPro" id="IPR002156">
    <property type="entry name" value="RNaseH_domain"/>
</dbReference>
<feature type="region of interest" description="Disordered" evidence="4">
    <location>
        <begin position="660"/>
        <end position="681"/>
    </location>
</feature>
<evidence type="ECO:0000259" key="5">
    <source>
        <dbReference type="PROSITE" id="PS50879"/>
    </source>
</evidence>
<feature type="compositionally biased region" description="Polar residues" evidence="4">
    <location>
        <begin position="714"/>
        <end position="723"/>
    </location>
</feature>
<dbReference type="PANTHER" id="PTHR44523:SF1">
    <property type="entry name" value="TETRATRICOPEPTIDE REPEAT PROTEIN 13"/>
    <property type="match status" value="1"/>
</dbReference>
<dbReference type="InterPro" id="IPR013762">
    <property type="entry name" value="Integrase-like_cat_sf"/>
</dbReference>
<comment type="caution">
    <text evidence="6">The sequence shown here is derived from an EMBL/GenBank/DDBJ whole genome shotgun (WGS) entry which is preliminary data.</text>
</comment>
<dbReference type="Pfam" id="PF13432">
    <property type="entry name" value="TPR_16"/>
    <property type="match status" value="1"/>
</dbReference>
<name>A0A8S3RNH1_MYTED</name>
<dbReference type="GO" id="GO:0015074">
    <property type="term" value="P:DNA integration"/>
    <property type="evidence" value="ECO:0007669"/>
    <property type="project" value="InterPro"/>
</dbReference>
<dbReference type="EMBL" id="CAJPWZ010001110">
    <property type="protein sequence ID" value="CAG2208442.1"/>
    <property type="molecule type" value="Genomic_DNA"/>
</dbReference>
<keyword evidence="3" id="KW-0802">TPR repeat</keyword>
<proteinExistence type="predicted"/>
<feature type="compositionally biased region" description="Basic and acidic residues" evidence="4">
    <location>
        <begin position="780"/>
        <end position="789"/>
    </location>
</feature>
<evidence type="ECO:0000256" key="4">
    <source>
        <dbReference type="SAM" id="MobiDB-lite"/>
    </source>
</evidence>
<dbReference type="InterPro" id="IPR036397">
    <property type="entry name" value="RNaseH_sf"/>
</dbReference>
<keyword evidence="2" id="KW-0233">DNA recombination</keyword>
<dbReference type="SMART" id="SM00028">
    <property type="entry name" value="TPR"/>
    <property type="match status" value="4"/>
</dbReference>
<dbReference type="InterPro" id="IPR011010">
    <property type="entry name" value="DNA_brk_join_enz"/>
</dbReference>
<dbReference type="GO" id="GO:0004523">
    <property type="term" value="F:RNA-DNA hybrid ribonuclease activity"/>
    <property type="evidence" value="ECO:0007669"/>
    <property type="project" value="InterPro"/>
</dbReference>
<accession>A0A8S3RNH1</accession>
<feature type="repeat" description="TPR" evidence="3">
    <location>
        <begin position="260"/>
        <end position="293"/>
    </location>
</feature>
<organism evidence="6 7">
    <name type="scientific">Mytilus edulis</name>
    <name type="common">Blue mussel</name>
    <dbReference type="NCBI Taxonomy" id="6550"/>
    <lineage>
        <taxon>Eukaryota</taxon>
        <taxon>Metazoa</taxon>
        <taxon>Spiralia</taxon>
        <taxon>Lophotrochozoa</taxon>
        <taxon>Mollusca</taxon>
        <taxon>Bivalvia</taxon>
        <taxon>Autobranchia</taxon>
        <taxon>Pteriomorphia</taxon>
        <taxon>Mytilida</taxon>
        <taxon>Mytiloidea</taxon>
        <taxon>Mytilidae</taxon>
        <taxon>Mytilinae</taxon>
        <taxon>Mytilus</taxon>
    </lineage>
</organism>
<dbReference type="GO" id="GO:0006310">
    <property type="term" value="P:DNA recombination"/>
    <property type="evidence" value="ECO:0007669"/>
    <property type="project" value="UniProtKB-KW"/>
</dbReference>
<dbReference type="Gene3D" id="1.10.443.10">
    <property type="entry name" value="Intergrase catalytic core"/>
    <property type="match status" value="1"/>
</dbReference>
<feature type="compositionally biased region" description="Low complexity" evidence="4">
    <location>
        <begin position="1464"/>
        <end position="1476"/>
    </location>
</feature>
<dbReference type="PROSITE" id="PS50005">
    <property type="entry name" value="TPR"/>
    <property type="match status" value="2"/>
</dbReference>